<dbReference type="Pfam" id="PF08439">
    <property type="entry name" value="Peptidase_M3_N"/>
    <property type="match status" value="1"/>
</dbReference>
<dbReference type="GO" id="GO:0004222">
    <property type="term" value="F:metalloendopeptidase activity"/>
    <property type="evidence" value="ECO:0007669"/>
    <property type="project" value="InterPro"/>
</dbReference>
<keyword evidence="5 6" id="KW-0482">Metalloprotease</keyword>
<keyword evidence="3 6" id="KW-0378">Hydrolase</keyword>
<dbReference type="InterPro" id="IPR045090">
    <property type="entry name" value="Pept_M3A_M3B"/>
</dbReference>
<evidence type="ECO:0000256" key="3">
    <source>
        <dbReference type="ARBA" id="ARBA00022801"/>
    </source>
</evidence>
<dbReference type="PANTHER" id="PTHR11804">
    <property type="entry name" value="PROTEASE M3 THIMET OLIGOPEPTIDASE-RELATED"/>
    <property type="match status" value="1"/>
</dbReference>
<keyword evidence="4 6" id="KW-0862">Zinc</keyword>
<evidence type="ECO:0000259" key="7">
    <source>
        <dbReference type="Pfam" id="PF01432"/>
    </source>
</evidence>
<keyword evidence="2 6" id="KW-0479">Metal-binding</keyword>
<feature type="domain" description="Oligopeptidase F N-terminal" evidence="8">
    <location>
        <begin position="113"/>
        <end position="177"/>
    </location>
</feature>
<reference evidence="9" key="1">
    <citation type="journal article" date="2020" name="mSystems">
        <title>Genome- and Community-Level Interaction Insights into Carbon Utilization and Element Cycling Functions of Hydrothermarchaeota in Hydrothermal Sediment.</title>
        <authorList>
            <person name="Zhou Z."/>
            <person name="Liu Y."/>
            <person name="Xu W."/>
            <person name="Pan J."/>
            <person name="Luo Z.H."/>
            <person name="Li M."/>
        </authorList>
    </citation>
    <scope>NUCLEOTIDE SEQUENCE [LARGE SCALE GENOMIC DNA]</scope>
    <source>
        <strain evidence="9">SpSt-966</strain>
    </source>
</reference>
<protein>
    <submittedName>
        <fullName evidence="9">Peptidase M3</fullName>
    </submittedName>
</protein>
<evidence type="ECO:0000256" key="1">
    <source>
        <dbReference type="ARBA" id="ARBA00022670"/>
    </source>
</evidence>
<name>A0A7V3RDY3_9BACT</name>
<dbReference type="GO" id="GO:0006518">
    <property type="term" value="P:peptide metabolic process"/>
    <property type="evidence" value="ECO:0007669"/>
    <property type="project" value="TreeGrafter"/>
</dbReference>
<dbReference type="CDD" id="cd09610">
    <property type="entry name" value="M3B_PepF"/>
    <property type="match status" value="1"/>
</dbReference>
<evidence type="ECO:0000313" key="9">
    <source>
        <dbReference type="EMBL" id="HGE74828.1"/>
    </source>
</evidence>
<gene>
    <name evidence="9" type="ORF">ENX73_01725</name>
</gene>
<dbReference type="InterPro" id="IPR001567">
    <property type="entry name" value="Pept_M3A_M3B_dom"/>
</dbReference>
<dbReference type="PANTHER" id="PTHR11804:SF5">
    <property type="entry name" value="OLIGOENDOPEPTIDASE F"/>
    <property type="match status" value="1"/>
</dbReference>
<dbReference type="Pfam" id="PF01432">
    <property type="entry name" value="Peptidase_M3"/>
    <property type="match status" value="1"/>
</dbReference>
<sequence length="589" mass="68815">METNAKKVLWDLKDLYDSEERLKSDGQKILDRSLEFKKRYSDTQKLFEDPYSAKDAIETLDHLYDEFSKISEYVNLKFAENTVSDEAKKLLGWFESLAAEVESNLLFLQLALAKMSDEEFRKIIPYLGAYRHFIESSRRFKDHTLSEGEEKIIVYKNITGSDAFVKFYTQLTSTYKFRIKFDGKIKTLNGSQFRTLRMHPDSKVREEVTSKLFKRYEQDALEIESAYTSVAKDYDTEAKLRGYQTPNSMRNLENQVDDSIVDALVEVTTKNNSLVSKYYRIKAQIMGTNKLKLSDIYAPVGQTQKTFSWEEAKEIVKKAFYTFDEKFGKIADDFFEKKWIHAAPMPAKEGGAFCAYSTPSVHPYVLLTFTGQIKDVMTLGHELGHGIHGSLSSKQNIFQYHTPLTMAETASTFAEMLLMDYFLDTLPKDDIVPFVSSKLEDLFATMNRQNMFTRFERRAHEKISNEGATFEELSNIYEDELHSMFGDSVEYNPEFKWEWSSIPHFFHTPFYCYAYDFAQLMVLSLYERYKEGMPQFKEKYIGLLTAGGSDYPQNLLRPFDIDLRDPQFWQYGFDYMEKTLLKRLEDEIE</sequence>
<keyword evidence="1 6" id="KW-0645">Protease</keyword>
<dbReference type="GO" id="GO:0006508">
    <property type="term" value="P:proteolysis"/>
    <property type="evidence" value="ECO:0007669"/>
    <property type="project" value="UniProtKB-KW"/>
</dbReference>
<comment type="similarity">
    <text evidence="6">Belongs to the peptidase M3 family.</text>
</comment>
<organism evidence="9">
    <name type="scientific">Mesoaciditoga lauensis</name>
    <dbReference type="NCBI Taxonomy" id="1495039"/>
    <lineage>
        <taxon>Bacteria</taxon>
        <taxon>Thermotogati</taxon>
        <taxon>Thermotogota</taxon>
        <taxon>Thermotogae</taxon>
        <taxon>Mesoaciditogales</taxon>
        <taxon>Mesoaciditogaceae</taxon>
        <taxon>Mesoaciditoga</taxon>
    </lineage>
</organism>
<comment type="cofactor">
    <cofactor evidence="6">
        <name>Zn(2+)</name>
        <dbReference type="ChEBI" id="CHEBI:29105"/>
    </cofactor>
    <text evidence="6">Binds 1 zinc ion.</text>
</comment>
<evidence type="ECO:0000256" key="5">
    <source>
        <dbReference type="ARBA" id="ARBA00023049"/>
    </source>
</evidence>
<dbReference type="EMBL" id="DTPE01000075">
    <property type="protein sequence ID" value="HGE74828.1"/>
    <property type="molecule type" value="Genomic_DNA"/>
</dbReference>
<comment type="caution">
    <text evidence="9">The sequence shown here is derived from an EMBL/GenBank/DDBJ whole genome shotgun (WGS) entry which is preliminary data.</text>
</comment>
<dbReference type="InterPro" id="IPR042088">
    <property type="entry name" value="OligoPept_F_C"/>
</dbReference>
<evidence type="ECO:0000256" key="4">
    <source>
        <dbReference type="ARBA" id="ARBA00022833"/>
    </source>
</evidence>
<proteinExistence type="inferred from homology"/>
<evidence type="ECO:0000259" key="8">
    <source>
        <dbReference type="Pfam" id="PF08439"/>
    </source>
</evidence>
<feature type="domain" description="Peptidase M3A/M3B catalytic" evidence="7">
    <location>
        <begin position="198"/>
        <end position="571"/>
    </location>
</feature>
<dbReference type="Gene3D" id="1.10.1370.20">
    <property type="entry name" value="Oligoendopeptidase f, C-terminal domain"/>
    <property type="match status" value="1"/>
</dbReference>
<dbReference type="InterPro" id="IPR013647">
    <property type="entry name" value="OligopepF_N_dom"/>
</dbReference>
<dbReference type="SUPFAM" id="SSF55486">
    <property type="entry name" value="Metalloproteases ('zincins'), catalytic domain"/>
    <property type="match status" value="1"/>
</dbReference>
<dbReference type="AlphaFoldDB" id="A0A7V3RDY3"/>
<accession>A0A7V3RDY3</accession>
<dbReference type="GO" id="GO:0046872">
    <property type="term" value="F:metal ion binding"/>
    <property type="evidence" value="ECO:0007669"/>
    <property type="project" value="UniProtKB-UniRule"/>
</dbReference>
<evidence type="ECO:0000256" key="6">
    <source>
        <dbReference type="RuleBase" id="RU003435"/>
    </source>
</evidence>
<dbReference type="Gene3D" id="1.20.140.70">
    <property type="entry name" value="Oligopeptidase f, N-terminal domain"/>
    <property type="match status" value="1"/>
</dbReference>
<evidence type="ECO:0000256" key="2">
    <source>
        <dbReference type="ARBA" id="ARBA00022723"/>
    </source>
</evidence>